<evidence type="ECO:0000256" key="1">
    <source>
        <dbReference type="ARBA" id="ARBA00004141"/>
    </source>
</evidence>
<reference evidence="10" key="3">
    <citation type="submission" date="2025-08" db="UniProtKB">
        <authorList>
            <consortium name="Ensembl"/>
        </authorList>
    </citation>
    <scope>IDENTIFICATION</scope>
</reference>
<dbReference type="STRING" id="7994.ENSAMXP00000043575"/>
<evidence type="ECO:0000256" key="6">
    <source>
        <dbReference type="ARBA" id="ARBA00035673"/>
    </source>
</evidence>
<evidence type="ECO:0000256" key="5">
    <source>
        <dbReference type="ARBA" id="ARBA00023136"/>
    </source>
</evidence>
<dbReference type="GO" id="GO:0016020">
    <property type="term" value="C:membrane"/>
    <property type="evidence" value="ECO:0007669"/>
    <property type="project" value="UniProtKB-SubCell"/>
</dbReference>
<feature type="transmembrane region" description="Helical" evidence="9">
    <location>
        <begin position="99"/>
        <end position="116"/>
    </location>
</feature>
<evidence type="ECO:0000256" key="7">
    <source>
        <dbReference type="ARBA" id="ARBA00049458"/>
    </source>
</evidence>
<dbReference type="Proteomes" id="UP000018467">
    <property type="component" value="Unassembled WGS sequence"/>
</dbReference>
<sequence>MDILDTHAYDRRQRRNTSCVLFLSLLPFFASAALFFYLWIPESTPSLLAAGVKAVPVISLALMVLSYNGGRSLLGVAGGLLLSSGGDICLIWPGLFLHGMGFFALAHLMYSLSFLSSRYTAHSYPSSGIYIVYLLQWGITGAAYVYLLPFLQNSPEPNIFVPAVGAYAFLIVLMATLGARTRHSLVMLGGLVFMTSDLSLALQHFKVVESLEYGRHIVMITYYLAQLLIAVGDVKATMAEEGGDFSKWKKS</sequence>
<keyword evidence="5 9" id="KW-0472">Membrane</keyword>
<dbReference type="GeneTree" id="ENSGT00390000007101"/>
<proteinExistence type="inferred from homology"/>
<dbReference type="InterPro" id="IPR012506">
    <property type="entry name" value="TMEM86B-like"/>
</dbReference>
<evidence type="ECO:0000256" key="8">
    <source>
        <dbReference type="ARBA" id="ARBA00049560"/>
    </source>
</evidence>
<evidence type="ECO:0000313" key="10">
    <source>
        <dbReference type="Ensembl" id="ENSAMXP00000043575.1"/>
    </source>
</evidence>
<protein>
    <recommendedName>
        <fullName evidence="6">lysoplasmalogenase</fullName>
        <ecNumber evidence="6">3.3.2.2</ecNumber>
    </recommendedName>
</protein>
<feature type="transmembrane region" description="Helical" evidence="9">
    <location>
        <begin position="159"/>
        <end position="178"/>
    </location>
</feature>
<evidence type="ECO:0000256" key="4">
    <source>
        <dbReference type="ARBA" id="ARBA00022989"/>
    </source>
</evidence>
<organism evidence="10 11">
    <name type="scientific">Astyanax mexicanus</name>
    <name type="common">Blind cave fish</name>
    <name type="synonym">Astyanax fasciatus mexicanus</name>
    <dbReference type="NCBI Taxonomy" id="7994"/>
    <lineage>
        <taxon>Eukaryota</taxon>
        <taxon>Metazoa</taxon>
        <taxon>Chordata</taxon>
        <taxon>Craniata</taxon>
        <taxon>Vertebrata</taxon>
        <taxon>Euteleostomi</taxon>
        <taxon>Actinopterygii</taxon>
        <taxon>Neopterygii</taxon>
        <taxon>Teleostei</taxon>
        <taxon>Ostariophysi</taxon>
        <taxon>Characiformes</taxon>
        <taxon>Characoidei</taxon>
        <taxon>Acestrorhamphidae</taxon>
        <taxon>Acestrorhamphinae</taxon>
        <taxon>Astyanax</taxon>
    </lineage>
</organism>
<keyword evidence="4 9" id="KW-1133">Transmembrane helix</keyword>
<name>A0A3B1JP23_ASTMX</name>
<keyword evidence="11" id="KW-1185">Reference proteome</keyword>
<dbReference type="PANTHER" id="PTHR31885">
    <property type="entry name" value="GH04784P"/>
    <property type="match status" value="1"/>
</dbReference>
<dbReference type="GO" id="GO:0047408">
    <property type="term" value="F:alkenylglycerophosphocholine hydrolase activity"/>
    <property type="evidence" value="ECO:0007669"/>
    <property type="project" value="UniProtKB-EC"/>
</dbReference>
<accession>A0A3B1JP23</accession>
<dbReference type="Pfam" id="PF07947">
    <property type="entry name" value="YhhN"/>
    <property type="match status" value="1"/>
</dbReference>
<reference evidence="10" key="4">
    <citation type="submission" date="2025-09" db="UniProtKB">
        <authorList>
            <consortium name="Ensembl"/>
        </authorList>
    </citation>
    <scope>IDENTIFICATION</scope>
</reference>
<keyword evidence="3 9" id="KW-0812">Transmembrane</keyword>
<reference evidence="11" key="1">
    <citation type="submission" date="2013-03" db="EMBL/GenBank/DDBJ databases">
        <authorList>
            <person name="Jeffery W."/>
            <person name="Warren W."/>
            <person name="Wilson R.K."/>
        </authorList>
    </citation>
    <scope>NUCLEOTIDE SEQUENCE</scope>
    <source>
        <strain evidence="11">female</strain>
    </source>
</reference>
<evidence type="ECO:0000256" key="3">
    <source>
        <dbReference type="ARBA" id="ARBA00022692"/>
    </source>
</evidence>
<comment type="similarity">
    <text evidence="2">Belongs to the TMEM86 family.</text>
</comment>
<dbReference type="Ensembl" id="ENSAMXT00000057087.1">
    <property type="protein sequence ID" value="ENSAMXP00000043575.1"/>
    <property type="gene ID" value="ENSAMXG00000037285.1"/>
</dbReference>
<comment type="subcellular location">
    <subcellularLocation>
        <location evidence="1">Membrane</location>
        <topology evidence="1">Multi-pass membrane protein</topology>
    </subcellularLocation>
</comment>
<evidence type="ECO:0000256" key="9">
    <source>
        <dbReference type="SAM" id="Phobius"/>
    </source>
</evidence>
<evidence type="ECO:0000256" key="2">
    <source>
        <dbReference type="ARBA" id="ARBA00007375"/>
    </source>
</evidence>
<reference evidence="11" key="2">
    <citation type="journal article" date="2014" name="Nat. Commun.">
        <title>The cavefish genome reveals candidate genes for eye loss.</title>
        <authorList>
            <person name="McGaugh S.E."/>
            <person name="Gross J.B."/>
            <person name="Aken B."/>
            <person name="Blin M."/>
            <person name="Borowsky R."/>
            <person name="Chalopin D."/>
            <person name="Hinaux H."/>
            <person name="Jeffery W.R."/>
            <person name="Keene A."/>
            <person name="Ma L."/>
            <person name="Minx P."/>
            <person name="Murphy D."/>
            <person name="O'Quin K.E."/>
            <person name="Retaux S."/>
            <person name="Rohner N."/>
            <person name="Searle S.M."/>
            <person name="Stahl B.A."/>
            <person name="Tabin C."/>
            <person name="Volff J.N."/>
            <person name="Yoshizawa M."/>
            <person name="Warren W.C."/>
        </authorList>
    </citation>
    <scope>NUCLEOTIDE SEQUENCE [LARGE SCALE GENOMIC DNA]</scope>
    <source>
        <strain evidence="11">female</strain>
    </source>
</reference>
<dbReference type="EC" id="3.3.2.2" evidence="6"/>
<dbReference type="Bgee" id="ENSAMXG00000037285">
    <property type="expression patterns" value="Expressed in embryo and 3 other cell types or tissues"/>
</dbReference>
<dbReference type="PANTHER" id="PTHR31885:SF11">
    <property type="entry name" value="TRANSMEMBRANE PROTEIN 86B"/>
    <property type="match status" value="1"/>
</dbReference>
<dbReference type="AlphaFoldDB" id="A0A3B1JP23"/>
<feature type="transmembrane region" description="Helical" evidence="9">
    <location>
        <begin position="46"/>
        <end position="65"/>
    </location>
</feature>
<comment type="catalytic activity">
    <reaction evidence="7">
        <text>a 1-O-(1Z-alkenyl)-sn-glycero-3-phosphoethanolamine + H2O = a 2,3-saturated aldehyde + sn-glycero-3-phosphoethanolamine</text>
        <dbReference type="Rhea" id="RHEA:16905"/>
        <dbReference type="ChEBI" id="CHEBI:15377"/>
        <dbReference type="ChEBI" id="CHEBI:73359"/>
        <dbReference type="ChEBI" id="CHEBI:77288"/>
        <dbReference type="ChEBI" id="CHEBI:143890"/>
        <dbReference type="EC" id="3.3.2.2"/>
    </reaction>
</comment>
<dbReference type="InParanoid" id="A0A3B1JP23"/>
<feature type="transmembrane region" description="Helical" evidence="9">
    <location>
        <begin position="72"/>
        <end position="93"/>
    </location>
</feature>
<comment type="catalytic activity">
    <reaction evidence="8">
        <text>a 1-O-(1Z-alkenyl)-sn-glycero-3-phosphocholine + H2O = a 2,3-saturated aldehyde + sn-glycerol 3-phosphocholine</text>
        <dbReference type="Rhea" id="RHEA:22544"/>
        <dbReference type="ChEBI" id="CHEBI:15377"/>
        <dbReference type="ChEBI" id="CHEBI:16870"/>
        <dbReference type="ChEBI" id="CHEBI:73359"/>
        <dbReference type="ChEBI" id="CHEBI:77287"/>
        <dbReference type="EC" id="3.3.2.2"/>
    </reaction>
</comment>
<evidence type="ECO:0000313" key="11">
    <source>
        <dbReference type="Proteomes" id="UP000018467"/>
    </source>
</evidence>
<feature type="transmembrane region" description="Helical" evidence="9">
    <location>
        <begin position="20"/>
        <end position="40"/>
    </location>
</feature>
<feature type="transmembrane region" description="Helical" evidence="9">
    <location>
        <begin position="128"/>
        <end position="147"/>
    </location>
</feature>